<dbReference type="EMBL" id="ACIJ02000028">
    <property type="protein sequence ID" value="EEX70444.1"/>
    <property type="molecule type" value="Genomic_DNA"/>
</dbReference>
<dbReference type="Proteomes" id="UP000003460">
    <property type="component" value="Unassembled WGS sequence"/>
</dbReference>
<proteinExistence type="predicted"/>
<evidence type="ECO:0000313" key="1">
    <source>
        <dbReference type="EMBL" id="EEX70444.1"/>
    </source>
</evidence>
<keyword evidence="2" id="KW-1185">Reference proteome</keyword>
<gene>
    <name evidence="1" type="ORF">GCWU000325_02486</name>
</gene>
<accession>C9LJS2</accession>
<organism evidence="1 2">
    <name type="scientific">Alloprevotella tannerae ATCC 51259</name>
    <dbReference type="NCBI Taxonomy" id="626522"/>
    <lineage>
        <taxon>Bacteria</taxon>
        <taxon>Pseudomonadati</taxon>
        <taxon>Bacteroidota</taxon>
        <taxon>Bacteroidia</taxon>
        <taxon>Bacteroidales</taxon>
        <taxon>Prevotellaceae</taxon>
        <taxon>Alloprevotella</taxon>
    </lineage>
</organism>
<evidence type="ECO:0000313" key="2">
    <source>
        <dbReference type="Proteomes" id="UP000003460"/>
    </source>
</evidence>
<dbReference type="HOGENOM" id="CLU_3187521_0_0_10"/>
<comment type="caution">
    <text evidence="1">The sequence shown here is derived from an EMBL/GenBank/DDBJ whole genome shotgun (WGS) entry which is preliminary data.</text>
</comment>
<sequence length="46" mass="5458">MPIRKFKLLPKKLFPITGESFNNPYPCTTEKRLIFDKVRKSRAFIS</sequence>
<reference evidence="1" key="1">
    <citation type="submission" date="2009-09" db="EMBL/GenBank/DDBJ databases">
        <authorList>
            <person name="Weinstock G."/>
            <person name="Sodergren E."/>
            <person name="Clifton S."/>
            <person name="Fulton L."/>
            <person name="Fulton B."/>
            <person name="Courtney L."/>
            <person name="Fronick C."/>
            <person name="Harrison M."/>
            <person name="Strong C."/>
            <person name="Farmer C."/>
            <person name="Delahaunty K."/>
            <person name="Markovic C."/>
            <person name="Hall O."/>
            <person name="Minx P."/>
            <person name="Tomlinson C."/>
            <person name="Mitreva M."/>
            <person name="Nelson J."/>
            <person name="Hou S."/>
            <person name="Wollam A."/>
            <person name="Pepin K.H."/>
            <person name="Johnson M."/>
            <person name="Bhonagiri V."/>
            <person name="Nash W.E."/>
            <person name="Warren W."/>
            <person name="Chinwalla A."/>
            <person name="Mardis E.R."/>
            <person name="Wilson R.K."/>
        </authorList>
    </citation>
    <scope>NUCLEOTIDE SEQUENCE [LARGE SCALE GENOMIC DNA]</scope>
    <source>
        <strain evidence="1">ATCC 51259</strain>
    </source>
</reference>
<dbReference type="AlphaFoldDB" id="C9LJS2"/>
<name>C9LJS2_9BACT</name>
<protein>
    <submittedName>
        <fullName evidence="1">Uncharacterized protein</fullName>
    </submittedName>
</protein>